<dbReference type="GO" id="GO:0009252">
    <property type="term" value="P:peptidoglycan biosynthetic process"/>
    <property type="evidence" value="ECO:0007669"/>
    <property type="project" value="UniProtKB-UniPathway"/>
</dbReference>
<comment type="catalytic activity">
    <reaction evidence="24">
        <text>Preferential cleavage: (Ac)2-L-Lys-D-Ala-|-D-Ala. Also transpeptidation of peptidyl-alanyl moieties that are N-acyl substituents of D-alanine.</text>
        <dbReference type="EC" id="3.4.16.4"/>
    </reaction>
</comment>
<dbReference type="NCBIfam" id="TIGR02074">
    <property type="entry name" value="PBP_1a_fam"/>
    <property type="match status" value="1"/>
</dbReference>
<protein>
    <recommendedName>
        <fullName evidence="7">Penicillin-binding protein 1A</fullName>
        <ecNumber evidence="25">2.4.99.28</ecNumber>
        <ecNumber evidence="6">3.4.16.4</ecNumber>
    </recommendedName>
</protein>
<dbReference type="Proteomes" id="UP000193450">
    <property type="component" value="Chromosome"/>
</dbReference>
<evidence type="ECO:0000256" key="14">
    <source>
        <dbReference type="ARBA" id="ARBA00022692"/>
    </source>
</evidence>
<dbReference type="EC" id="3.4.16.4" evidence="6"/>
<dbReference type="RefSeq" id="WP_085758339.1">
    <property type="nucleotide sequence ID" value="NZ_CP019343.1"/>
</dbReference>
<dbReference type="PANTHER" id="PTHR32282:SF27">
    <property type="entry name" value="PENICILLIN-BINDING PROTEIN 1A"/>
    <property type="match status" value="1"/>
</dbReference>
<dbReference type="EMBL" id="CP019343">
    <property type="protein sequence ID" value="ARN74203.1"/>
    <property type="molecule type" value="Genomic_DNA"/>
</dbReference>
<dbReference type="FunFam" id="1.10.3810.10:FF:000003">
    <property type="entry name" value="Penicillin-binding protein 1a"/>
    <property type="match status" value="1"/>
</dbReference>
<dbReference type="KEGG" id="osg:BST96_08770"/>
<dbReference type="GO" id="GO:0046677">
    <property type="term" value="P:response to antibiotic"/>
    <property type="evidence" value="ECO:0007669"/>
    <property type="project" value="UniProtKB-KW"/>
</dbReference>
<dbReference type="UniPathway" id="UPA00219"/>
<evidence type="ECO:0000256" key="13">
    <source>
        <dbReference type="ARBA" id="ARBA00022679"/>
    </source>
</evidence>
<evidence type="ECO:0000256" key="28">
    <source>
        <dbReference type="SAM" id="MobiDB-lite"/>
    </source>
</evidence>
<name>A0A1X9NJP7_9GAMM</name>
<comment type="subcellular location">
    <subcellularLocation>
        <location evidence="2">Cell inner membrane</location>
        <topology evidence="2">Single-pass type II membrane protein</topology>
    </subcellularLocation>
</comment>
<dbReference type="Pfam" id="PF17092">
    <property type="entry name" value="PCB_OB"/>
    <property type="match status" value="1"/>
</dbReference>
<evidence type="ECO:0000259" key="30">
    <source>
        <dbReference type="Pfam" id="PF00905"/>
    </source>
</evidence>
<evidence type="ECO:0000259" key="31">
    <source>
        <dbReference type="Pfam" id="PF00912"/>
    </source>
</evidence>
<keyword evidence="14 29" id="KW-0812">Transmembrane</keyword>
<dbReference type="GO" id="GO:0008360">
    <property type="term" value="P:regulation of cell shape"/>
    <property type="evidence" value="ECO:0007669"/>
    <property type="project" value="UniProtKB-KW"/>
</dbReference>
<dbReference type="InterPro" id="IPR036950">
    <property type="entry name" value="PBP_transglycosylase"/>
</dbReference>
<dbReference type="InterPro" id="IPR012338">
    <property type="entry name" value="Beta-lactam/transpept-like"/>
</dbReference>
<dbReference type="OrthoDB" id="9766909at2"/>
<evidence type="ECO:0000313" key="33">
    <source>
        <dbReference type="EMBL" id="ARN74203.1"/>
    </source>
</evidence>
<evidence type="ECO:0000256" key="8">
    <source>
        <dbReference type="ARBA" id="ARBA00022475"/>
    </source>
</evidence>
<keyword evidence="19 29" id="KW-1133">Transmembrane helix</keyword>
<evidence type="ECO:0000256" key="11">
    <source>
        <dbReference type="ARBA" id="ARBA00022670"/>
    </source>
</evidence>
<evidence type="ECO:0000256" key="22">
    <source>
        <dbReference type="ARBA" id="ARBA00023268"/>
    </source>
</evidence>
<keyword evidence="10" id="KW-0121">Carboxypeptidase</keyword>
<dbReference type="GO" id="GO:0005886">
    <property type="term" value="C:plasma membrane"/>
    <property type="evidence" value="ECO:0007669"/>
    <property type="project" value="UniProtKB-SubCell"/>
</dbReference>
<evidence type="ECO:0000256" key="6">
    <source>
        <dbReference type="ARBA" id="ARBA00012448"/>
    </source>
</evidence>
<dbReference type="Gene3D" id="1.10.3810.10">
    <property type="entry name" value="Biosynthetic peptidoglycan transglycosylase-like"/>
    <property type="match status" value="1"/>
</dbReference>
<evidence type="ECO:0000256" key="17">
    <source>
        <dbReference type="ARBA" id="ARBA00022968"/>
    </source>
</evidence>
<evidence type="ECO:0000256" key="26">
    <source>
        <dbReference type="ARBA" id="ARBA00049902"/>
    </source>
</evidence>
<evidence type="ECO:0000256" key="16">
    <source>
        <dbReference type="ARBA" id="ARBA00022960"/>
    </source>
</evidence>
<keyword evidence="15" id="KW-0378">Hydrolase</keyword>
<evidence type="ECO:0000256" key="27">
    <source>
        <dbReference type="ARBA" id="ARBA00060592"/>
    </source>
</evidence>
<evidence type="ECO:0000256" key="7">
    <source>
        <dbReference type="ARBA" id="ARBA00018638"/>
    </source>
</evidence>
<evidence type="ECO:0000256" key="2">
    <source>
        <dbReference type="ARBA" id="ARBA00004249"/>
    </source>
</evidence>
<dbReference type="InterPro" id="IPR050396">
    <property type="entry name" value="Glycosyltr_51/Transpeptidase"/>
</dbReference>
<dbReference type="SUPFAM" id="SSF56601">
    <property type="entry name" value="beta-lactamase/transpeptidase-like"/>
    <property type="match status" value="1"/>
</dbReference>
<dbReference type="InterPro" id="IPR031376">
    <property type="entry name" value="PCB_OB"/>
</dbReference>
<dbReference type="SUPFAM" id="SSF53955">
    <property type="entry name" value="Lysozyme-like"/>
    <property type="match status" value="1"/>
</dbReference>
<dbReference type="Pfam" id="PF00912">
    <property type="entry name" value="Transgly"/>
    <property type="match status" value="1"/>
</dbReference>
<evidence type="ECO:0000256" key="15">
    <source>
        <dbReference type="ARBA" id="ARBA00022801"/>
    </source>
</evidence>
<dbReference type="Gene3D" id="3.40.710.10">
    <property type="entry name" value="DD-peptidase/beta-lactamase superfamily"/>
    <property type="match status" value="2"/>
</dbReference>
<keyword evidence="9" id="KW-0997">Cell inner membrane</keyword>
<comment type="similarity">
    <text evidence="4">In the C-terminal section; belongs to the transpeptidase family.</text>
</comment>
<dbReference type="AlphaFoldDB" id="A0A1X9NJP7"/>
<comment type="pathway">
    <text evidence="3">Cell wall biogenesis; peptidoglycan biosynthesis.</text>
</comment>
<proteinExistence type="inferred from homology"/>
<evidence type="ECO:0000256" key="4">
    <source>
        <dbReference type="ARBA" id="ARBA00007090"/>
    </source>
</evidence>
<comment type="function">
    <text evidence="1">Cell wall formation. Synthesis of cross-linked peptidoglycan from the lipid intermediates. The enzyme has a penicillin-insensitive transglycosylase N-terminal domain (formation of linear glycan strands) and a penicillin-sensitive transpeptidase C-terminal domain (cross-linking of the peptide subunits).</text>
</comment>
<accession>A0A1X9NJP7</accession>
<feature type="transmembrane region" description="Helical" evidence="29">
    <location>
        <begin position="12"/>
        <end position="33"/>
    </location>
</feature>
<evidence type="ECO:0000256" key="10">
    <source>
        <dbReference type="ARBA" id="ARBA00022645"/>
    </source>
</evidence>
<dbReference type="GO" id="GO:0030288">
    <property type="term" value="C:outer membrane-bounded periplasmic space"/>
    <property type="evidence" value="ECO:0007669"/>
    <property type="project" value="TreeGrafter"/>
</dbReference>
<keyword evidence="20 29" id="KW-0472">Membrane</keyword>
<dbReference type="GO" id="GO:0071555">
    <property type="term" value="P:cell wall organization"/>
    <property type="evidence" value="ECO:0007669"/>
    <property type="project" value="UniProtKB-KW"/>
</dbReference>
<evidence type="ECO:0000256" key="3">
    <source>
        <dbReference type="ARBA" id="ARBA00004752"/>
    </source>
</evidence>
<organism evidence="33 34">
    <name type="scientific">Oceanicoccus sagamiensis</name>
    <dbReference type="NCBI Taxonomy" id="716816"/>
    <lineage>
        <taxon>Bacteria</taxon>
        <taxon>Pseudomonadati</taxon>
        <taxon>Pseudomonadota</taxon>
        <taxon>Gammaproteobacteria</taxon>
        <taxon>Cellvibrionales</taxon>
        <taxon>Spongiibacteraceae</taxon>
        <taxon>Oceanicoccus</taxon>
    </lineage>
</organism>
<gene>
    <name evidence="33" type="ORF">BST96_08770</name>
</gene>
<comment type="pathway">
    <text evidence="27">Glycan biosynthesis.</text>
</comment>
<keyword evidence="23" id="KW-0961">Cell wall biogenesis/degradation</keyword>
<evidence type="ECO:0000256" key="19">
    <source>
        <dbReference type="ARBA" id="ARBA00022989"/>
    </source>
</evidence>
<evidence type="ECO:0000256" key="1">
    <source>
        <dbReference type="ARBA" id="ARBA00002624"/>
    </source>
</evidence>
<keyword evidence="12" id="KW-0328">Glycosyltransferase</keyword>
<dbReference type="InterPro" id="IPR001264">
    <property type="entry name" value="Glyco_trans_51"/>
</dbReference>
<evidence type="ECO:0000256" key="21">
    <source>
        <dbReference type="ARBA" id="ARBA00023251"/>
    </source>
</evidence>
<reference evidence="33 34" key="1">
    <citation type="submission" date="2016-11" db="EMBL/GenBank/DDBJ databases">
        <title>Trade-off between light-utilization and light-protection in marine flavobacteria.</title>
        <authorList>
            <person name="Kumagai Y."/>
        </authorList>
    </citation>
    <scope>NUCLEOTIDE SEQUENCE [LARGE SCALE GENOMIC DNA]</scope>
    <source>
        <strain evidence="33 34">NBRC 107125</strain>
    </source>
</reference>
<evidence type="ECO:0000256" key="5">
    <source>
        <dbReference type="ARBA" id="ARBA00007739"/>
    </source>
</evidence>
<dbReference type="EC" id="2.4.99.28" evidence="25"/>
<dbReference type="InterPro" id="IPR023346">
    <property type="entry name" value="Lysozyme-like_dom_sf"/>
</dbReference>
<keyword evidence="22" id="KW-0511">Multifunctional enzyme</keyword>
<comment type="catalytic activity">
    <reaction evidence="26">
        <text>[GlcNAc-(1-&gt;4)-Mur2Ac(oyl-L-Ala-gamma-D-Glu-L-Lys-D-Ala-D-Ala)](n)-di-trans,octa-cis-undecaprenyl diphosphate + beta-D-GlcNAc-(1-&gt;4)-Mur2Ac(oyl-L-Ala-gamma-D-Glu-L-Lys-D-Ala-D-Ala)-di-trans,octa-cis-undecaprenyl diphosphate = [GlcNAc-(1-&gt;4)-Mur2Ac(oyl-L-Ala-gamma-D-Glu-L-Lys-D-Ala-D-Ala)](n+1)-di-trans,octa-cis-undecaprenyl diphosphate + di-trans,octa-cis-undecaprenyl diphosphate + H(+)</text>
        <dbReference type="Rhea" id="RHEA:23708"/>
        <dbReference type="Rhea" id="RHEA-COMP:9602"/>
        <dbReference type="Rhea" id="RHEA-COMP:9603"/>
        <dbReference type="ChEBI" id="CHEBI:15378"/>
        <dbReference type="ChEBI" id="CHEBI:58405"/>
        <dbReference type="ChEBI" id="CHEBI:60033"/>
        <dbReference type="ChEBI" id="CHEBI:78435"/>
        <dbReference type="EC" id="2.4.99.28"/>
    </reaction>
</comment>
<evidence type="ECO:0000256" key="12">
    <source>
        <dbReference type="ARBA" id="ARBA00022676"/>
    </source>
</evidence>
<dbReference type="GO" id="GO:0008955">
    <property type="term" value="F:peptidoglycan glycosyltransferase activity"/>
    <property type="evidence" value="ECO:0007669"/>
    <property type="project" value="UniProtKB-EC"/>
</dbReference>
<comment type="similarity">
    <text evidence="5">In the N-terminal section; belongs to the glycosyltransferase 51 family.</text>
</comment>
<keyword evidence="16" id="KW-0133">Cell shape</keyword>
<dbReference type="STRING" id="716816.BST96_08770"/>
<keyword evidence="11" id="KW-0645">Protease</keyword>
<keyword evidence="18" id="KW-0573">Peptidoglycan synthesis</keyword>
<evidence type="ECO:0000256" key="25">
    <source>
        <dbReference type="ARBA" id="ARBA00044770"/>
    </source>
</evidence>
<feature type="domain" description="Penicillin-binding protein transpeptidase" evidence="30">
    <location>
        <begin position="448"/>
        <end position="715"/>
    </location>
</feature>
<keyword evidence="21" id="KW-0046">Antibiotic resistance</keyword>
<sequence>MAHITNFTRIILWLLLSASTGALLILVSAYLYLSPKLPPVDVLKDVQLQTPLRIYSTDNQLIGEFGEKRRSPVTFNQIPTQFVQAILAAEDDRFFDHHGVDIKGLLRAASQLLVSGSIKTGGSTITMQVAKNYFLSFEKTFSRKFNEILLALQIERELPKQEILELYVNKIFLGNRAYGIEAAAQVYYGKSISELDLAQLAMIAGLPKAPSAYNPLVNPSRAIIRRNWILNRMLDLKYIDDNQHIEAISSPITATYHGSKVELYAPYIAEMVRKDMLKRYGRATYTDGFRVYTTINSELQASATKAVISGLLAYDQRHGYRGPEQNLAVNDDSKASAEQDNSETTGEPDYTGWLNQLRKASRPGDLVPAVVIDVQEQSASALLASGDAIEIAWENGLKGKRPYVTVDRLGPNPKTASDVVAIGDVIRVQRQADGQWLLTQLPAAQAALVSLDADNGAILSLVGGFNYSQSKFNRITQATRQPGSNFKPFVYTAALANGFTPASTINDAPIVFEDASLESTWRPTNDGGKFYGPTRLRYALFKSRNLVSIRLLRSLGISKAINYVEKFGFDTSQLPRDLSLALGSHSLTPMEIVSGYSVLANGGYSVQPYLIQQIDDINGEALYKAMPNTVCRSCDDPAVKPVAEATEELATLEDILQQADSDPEPALPEAERVIEARVAYIIDSMMRDVVKKGTGRKARKLGRNDLAGKTGTTNGPTDAWFSGYGGGIVTTAWFGFDKNGVLGNREYGGSAALPIWIDYMAVALKGRPEIAPKQPEGIVTVKIDPTTGLLAKPGQSNAIFEIFREELAPTKEADSDDISGDTSQIEEVMEEDIF</sequence>
<dbReference type="InterPro" id="IPR001460">
    <property type="entry name" value="PCN-bd_Tpept"/>
</dbReference>
<dbReference type="PANTHER" id="PTHR32282">
    <property type="entry name" value="BINDING PROTEIN TRANSPEPTIDASE, PUTATIVE-RELATED"/>
    <property type="match status" value="1"/>
</dbReference>
<evidence type="ECO:0000259" key="32">
    <source>
        <dbReference type="Pfam" id="PF17092"/>
    </source>
</evidence>
<feature type="region of interest" description="Disordered" evidence="28">
    <location>
        <begin position="322"/>
        <end position="351"/>
    </location>
</feature>
<feature type="domain" description="Penicillin-binding protein OB-like" evidence="32">
    <location>
        <begin position="320"/>
        <end position="443"/>
    </location>
</feature>
<feature type="domain" description="Glycosyl transferase family 51" evidence="31">
    <location>
        <begin position="59"/>
        <end position="233"/>
    </location>
</feature>
<keyword evidence="13" id="KW-0808">Transferase</keyword>
<evidence type="ECO:0000256" key="18">
    <source>
        <dbReference type="ARBA" id="ARBA00022984"/>
    </source>
</evidence>
<keyword evidence="8" id="KW-1003">Cell membrane</keyword>
<evidence type="ECO:0000256" key="20">
    <source>
        <dbReference type="ARBA" id="ARBA00023136"/>
    </source>
</evidence>
<dbReference type="GO" id="GO:0008658">
    <property type="term" value="F:penicillin binding"/>
    <property type="evidence" value="ECO:0007669"/>
    <property type="project" value="InterPro"/>
</dbReference>
<keyword evidence="34" id="KW-1185">Reference proteome</keyword>
<dbReference type="GO" id="GO:0009002">
    <property type="term" value="F:serine-type D-Ala-D-Ala carboxypeptidase activity"/>
    <property type="evidence" value="ECO:0007669"/>
    <property type="project" value="UniProtKB-EC"/>
</dbReference>
<dbReference type="GO" id="GO:0006508">
    <property type="term" value="P:proteolysis"/>
    <property type="evidence" value="ECO:0007669"/>
    <property type="project" value="UniProtKB-KW"/>
</dbReference>
<evidence type="ECO:0000256" key="29">
    <source>
        <dbReference type="SAM" id="Phobius"/>
    </source>
</evidence>
<keyword evidence="17" id="KW-0735">Signal-anchor</keyword>
<evidence type="ECO:0000256" key="23">
    <source>
        <dbReference type="ARBA" id="ARBA00023316"/>
    </source>
</evidence>
<dbReference type="Pfam" id="PF00905">
    <property type="entry name" value="Transpeptidase"/>
    <property type="match status" value="1"/>
</dbReference>
<evidence type="ECO:0000256" key="24">
    <source>
        <dbReference type="ARBA" id="ARBA00034000"/>
    </source>
</evidence>
<evidence type="ECO:0000313" key="34">
    <source>
        <dbReference type="Proteomes" id="UP000193450"/>
    </source>
</evidence>
<evidence type="ECO:0000256" key="9">
    <source>
        <dbReference type="ARBA" id="ARBA00022519"/>
    </source>
</evidence>